<feature type="transmembrane region" description="Helical" evidence="10">
    <location>
        <begin position="61"/>
        <end position="87"/>
    </location>
</feature>
<reference evidence="13 14" key="1">
    <citation type="submission" date="2023-07" db="EMBL/GenBank/DDBJ databases">
        <title>Sequencing the genomes of 1000 actinobacteria strains.</title>
        <authorList>
            <person name="Klenk H.-P."/>
        </authorList>
    </citation>
    <scope>NUCLEOTIDE SEQUENCE [LARGE SCALE GENOMIC DNA]</scope>
    <source>
        <strain evidence="13 14">DSM 44709</strain>
    </source>
</reference>
<dbReference type="Pfam" id="PF02518">
    <property type="entry name" value="HATPase_c"/>
    <property type="match status" value="1"/>
</dbReference>
<keyword evidence="3" id="KW-0597">Phosphoprotein</keyword>
<dbReference type="RefSeq" id="WP_307247323.1">
    <property type="nucleotide sequence ID" value="NZ_JAUSUZ010000001.1"/>
</dbReference>
<keyword evidence="5" id="KW-0547">Nucleotide-binding</keyword>
<evidence type="ECO:0000256" key="10">
    <source>
        <dbReference type="SAM" id="Phobius"/>
    </source>
</evidence>
<evidence type="ECO:0000259" key="11">
    <source>
        <dbReference type="Pfam" id="PF02518"/>
    </source>
</evidence>
<feature type="transmembrane region" description="Helical" evidence="10">
    <location>
        <begin position="12"/>
        <end position="29"/>
    </location>
</feature>
<dbReference type="GO" id="GO:0046983">
    <property type="term" value="F:protein dimerization activity"/>
    <property type="evidence" value="ECO:0007669"/>
    <property type="project" value="InterPro"/>
</dbReference>
<keyword evidence="7" id="KW-0067">ATP-binding</keyword>
<dbReference type="Gene3D" id="1.20.5.1930">
    <property type="match status" value="1"/>
</dbReference>
<keyword evidence="6 13" id="KW-0418">Kinase</keyword>
<name>A0AAE3W9H5_9ACTN</name>
<evidence type="ECO:0000256" key="6">
    <source>
        <dbReference type="ARBA" id="ARBA00022777"/>
    </source>
</evidence>
<keyword evidence="14" id="KW-1185">Reference proteome</keyword>
<proteinExistence type="predicted"/>
<evidence type="ECO:0000259" key="12">
    <source>
        <dbReference type="Pfam" id="PF07730"/>
    </source>
</evidence>
<dbReference type="PANTHER" id="PTHR24421:SF10">
    <property type="entry name" value="NITRATE_NITRITE SENSOR PROTEIN NARQ"/>
    <property type="match status" value="1"/>
</dbReference>
<evidence type="ECO:0000256" key="8">
    <source>
        <dbReference type="ARBA" id="ARBA00023012"/>
    </source>
</evidence>
<keyword evidence="10" id="KW-0472">Membrane</keyword>
<dbReference type="InterPro" id="IPR003594">
    <property type="entry name" value="HATPase_dom"/>
</dbReference>
<dbReference type="GO" id="GO:0005524">
    <property type="term" value="F:ATP binding"/>
    <property type="evidence" value="ECO:0007669"/>
    <property type="project" value="UniProtKB-KW"/>
</dbReference>
<organism evidence="13 14">
    <name type="scientific">Catenuloplanes indicus</name>
    <dbReference type="NCBI Taxonomy" id="137267"/>
    <lineage>
        <taxon>Bacteria</taxon>
        <taxon>Bacillati</taxon>
        <taxon>Actinomycetota</taxon>
        <taxon>Actinomycetes</taxon>
        <taxon>Micromonosporales</taxon>
        <taxon>Micromonosporaceae</taxon>
        <taxon>Catenuloplanes</taxon>
    </lineage>
</organism>
<dbReference type="InterPro" id="IPR011712">
    <property type="entry name" value="Sig_transdc_His_kin_sub3_dim/P"/>
</dbReference>
<dbReference type="Gene3D" id="3.30.565.10">
    <property type="entry name" value="Histidine kinase-like ATPase, C-terminal domain"/>
    <property type="match status" value="1"/>
</dbReference>
<evidence type="ECO:0000256" key="5">
    <source>
        <dbReference type="ARBA" id="ARBA00022741"/>
    </source>
</evidence>
<feature type="domain" description="Histidine kinase/HSP90-like ATPase" evidence="11">
    <location>
        <begin position="280"/>
        <end position="366"/>
    </location>
</feature>
<sequence length="370" mass="39655">MRRLFDPVLTDVLLAAALTGLTITSLITYSNDTPHWLASTLAFLSVAPVALRQWAPVGATMVIVGALVLYGLCGFGAWPNSGLGLVIGQFTVATLRSRWTAALTFAATLLTLVVAYHTYPVPLTVPELLQYALVMVIAWTVGDGTQRWALRVERAAAKTAEAVVEERVRIAREMHDIVTHHMSVISLQAGVAEYVLDSDPATARTALSTVGDAGREALSEMRRLLDVLRIHHGAEPFQPQPGLADLDDLVARTRSAGLAVDVHVTGRVRALAAGPDLCAYRVVQESLTNVLQHAGPATARVDVDYGELTLTVTITDDGTKTHDPPPSPDSHGIRGMRERAALYGGVLTAGRHTGGGFRVRLRLPIEETSS</sequence>
<keyword evidence="10" id="KW-0812">Transmembrane</keyword>
<evidence type="ECO:0000313" key="13">
    <source>
        <dbReference type="EMBL" id="MDQ0370945.1"/>
    </source>
</evidence>
<feature type="transmembrane region" description="Helical" evidence="10">
    <location>
        <begin position="99"/>
        <end position="116"/>
    </location>
</feature>
<keyword evidence="8" id="KW-0902">Two-component regulatory system</keyword>
<keyword evidence="4" id="KW-0808">Transferase</keyword>
<dbReference type="GO" id="GO:0016020">
    <property type="term" value="C:membrane"/>
    <property type="evidence" value="ECO:0007669"/>
    <property type="project" value="InterPro"/>
</dbReference>
<dbReference type="InterPro" id="IPR036890">
    <property type="entry name" value="HATPase_C_sf"/>
</dbReference>
<dbReference type="AlphaFoldDB" id="A0AAE3W9H5"/>
<dbReference type="CDD" id="cd16917">
    <property type="entry name" value="HATPase_UhpB-NarQ-NarX-like"/>
    <property type="match status" value="1"/>
</dbReference>
<dbReference type="Proteomes" id="UP001240236">
    <property type="component" value="Unassembled WGS sequence"/>
</dbReference>
<comment type="caution">
    <text evidence="13">The sequence shown here is derived from an EMBL/GenBank/DDBJ whole genome shotgun (WGS) entry which is preliminary data.</text>
</comment>
<evidence type="ECO:0000256" key="9">
    <source>
        <dbReference type="SAM" id="MobiDB-lite"/>
    </source>
</evidence>
<evidence type="ECO:0000313" key="14">
    <source>
        <dbReference type="Proteomes" id="UP001240236"/>
    </source>
</evidence>
<feature type="region of interest" description="Disordered" evidence="9">
    <location>
        <begin position="315"/>
        <end position="334"/>
    </location>
</feature>
<keyword evidence="10" id="KW-1133">Transmembrane helix</keyword>
<dbReference type="InterPro" id="IPR050482">
    <property type="entry name" value="Sensor_HK_TwoCompSys"/>
</dbReference>
<evidence type="ECO:0000256" key="4">
    <source>
        <dbReference type="ARBA" id="ARBA00022679"/>
    </source>
</evidence>
<protein>
    <recommendedName>
        <fullName evidence="2">histidine kinase</fullName>
        <ecNumber evidence="2">2.7.13.3</ecNumber>
    </recommendedName>
</protein>
<gene>
    <name evidence="13" type="ORF">J2S42_007614</name>
</gene>
<accession>A0AAE3W9H5</accession>
<dbReference type="PANTHER" id="PTHR24421">
    <property type="entry name" value="NITRATE/NITRITE SENSOR PROTEIN NARX-RELATED"/>
    <property type="match status" value="1"/>
</dbReference>
<evidence type="ECO:0000256" key="7">
    <source>
        <dbReference type="ARBA" id="ARBA00022840"/>
    </source>
</evidence>
<evidence type="ECO:0000256" key="1">
    <source>
        <dbReference type="ARBA" id="ARBA00000085"/>
    </source>
</evidence>
<dbReference type="EMBL" id="JAUSUZ010000001">
    <property type="protein sequence ID" value="MDQ0370945.1"/>
    <property type="molecule type" value="Genomic_DNA"/>
</dbReference>
<dbReference type="Pfam" id="PF07730">
    <property type="entry name" value="HisKA_3"/>
    <property type="match status" value="1"/>
</dbReference>
<dbReference type="SUPFAM" id="SSF55874">
    <property type="entry name" value="ATPase domain of HSP90 chaperone/DNA topoisomerase II/histidine kinase"/>
    <property type="match status" value="1"/>
</dbReference>
<evidence type="ECO:0000256" key="3">
    <source>
        <dbReference type="ARBA" id="ARBA00022553"/>
    </source>
</evidence>
<comment type="catalytic activity">
    <reaction evidence="1">
        <text>ATP + protein L-histidine = ADP + protein N-phospho-L-histidine.</text>
        <dbReference type="EC" id="2.7.13.3"/>
    </reaction>
</comment>
<dbReference type="EC" id="2.7.13.3" evidence="2"/>
<dbReference type="GO" id="GO:0000155">
    <property type="term" value="F:phosphorelay sensor kinase activity"/>
    <property type="evidence" value="ECO:0007669"/>
    <property type="project" value="InterPro"/>
</dbReference>
<evidence type="ECO:0000256" key="2">
    <source>
        <dbReference type="ARBA" id="ARBA00012438"/>
    </source>
</evidence>
<feature type="domain" description="Signal transduction histidine kinase subgroup 3 dimerisation and phosphoacceptor" evidence="12">
    <location>
        <begin position="166"/>
        <end position="229"/>
    </location>
</feature>